<dbReference type="PANTHER" id="PTHR13520">
    <property type="entry name" value="RAD50-INTERACTING PROTEIN 1 RINT-1"/>
    <property type="match status" value="1"/>
</dbReference>
<feature type="coiled-coil region" evidence="15">
    <location>
        <begin position="734"/>
        <end position="761"/>
    </location>
</feature>
<keyword evidence="12" id="KW-0472">Membrane</keyword>
<feature type="binding site" description="axial binding residue" evidence="14">
    <location>
        <position position="443"/>
    </location>
    <ligand>
        <name>heme</name>
        <dbReference type="ChEBI" id="CHEBI:30413"/>
    </ligand>
    <ligandPart>
        <name>Fe</name>
        <dbReference type="ChEBI" id="CHEBI:18248"/>
    </ligandPart>
</feature>
<evidence type="ECO:0000256" key="6">
    <source>
        <dbReference type="ARBA" id="ARBA00022723"/>
    </source>
</evidence>
<feature type="compositionally biased region" description="Low complexity" evidence="16">
    <location>
        <begin position="640"/>
        <end position="653"/>
    </location>
</feature>
<sequence>MFEFYVALIVLAVCLYFKWSCSYWTRLGSVAGPKPLPIFGNLLEQLTGQKHFGEIFEEMYRAFPQASWVGYYKFSNQPGIVVRDLELVQEVLTSSFSSFNQNDFIIDEKLDPLVAFNPFVQSGERWKERRNQMTSVFTMNRIRATFPLVQQVADDFVQFIERTRKVDPHFEAKDICAKYTINVVASVAFGIDAESFTNPNAEFPRMGNALFAPTWMTAIRSQLALFAPGLAKLLRVPFVPGYVDLWFRNMVRETIRQRKDAKRQDLFQVMYDSLSENGTVEANENHIVGHSVTFLSEGFETSSSMMSYLLYELASNPALQDRVVKELRTVLEESDGQLTEANLHKLIYMEAAMLETLRMHTPVFTLPRICTKDYELPPQFPTDTKRIILRRGTSVIIPVYAIHYDPEIYPMPYTFDPDRFLEENRKSRPRHAFLGFGEGPRLCLGMKFALHQSKIGIATLLNKYRVKVSSKQELPLEFAKNSFLLNPKSGIWLNFEEREIRTVMKTSPDMGNINPEALFLMCRAAEMFIEYMAKGAHRQGKKTLEYKDLAQYVEDDDNLEFLSQILPKKISVKEYKTMMEKKPDTDDDTDSEDEAEEESGNEETNVDGADDDEDDDDVVEIVEDDKEKAQQAQDSEDSASDSGESNSVISIDSSSDEKENSKNVSNKKSPVKHKTVDERLIARFNQELGADLKNSHNCGDLVKYYRSELEDLRDKITVTAAGCIPSVKSMIDTSRSKLAELDEKEARLDTYEEKISDRIETYHQLMKEVGEKMQQIRVLQTVRDYMALIKDIENISQELEASINGKDDSKPIALYVALTGPNSILDRISGIEAPHLKMYARNTAFHWHDVLTAKYSTEFEALLKTIKWPNMNQSLEQFNPSKDNINKLVLLAEYLFLVKLPGDQDLLSVKLTPSIICPHYTTPVELFVKPFRLRFQFHFTGNKQTNRLDRPEWYLTQVLMWAKENHIFVGQHFQSPALRAGIANSSVRLEFVRGLVQLAIEKLIVDIEQIIQDEALFAHVIDEVLPFEQDLKTSLGYPNSYPSVVSVLVQPVYFVKWMAIEKKYKMDSMLNTADPFDLLDPANLDELKIPKCADQFIRLLDAIKERYCCLPQPSQQLQFLELQLELIDNFRCRLLQLYNDGVNPTKILNAFNYLTSVLREWGENVHYLHLHAALYGPDADEISSVFDQKIEELNYCHRKLVEELVTWIVHEITSRSRPYRYDLWPSMNLHDAKETPMVSASASEMFQTTINHLHDMEQELSTNVFMIVVRMIATELDQWMISSMVMNTKFSTGGAQQFHFDMTRNLFGLFSQYAKKTNLLFKRINDSCMLLTMPLGSAILLRETLLSQASDEEASTRALQEVGLTMFDKKNTLDVLDRRNDMPRIG</sequence>
<evidence type="ECO:0000256" key="16">
    <source>
        <dbReference type="SAM" id="MobiDB-lite"/>
    </source>
</evidence>
<evidence type="ECO:0000313" key="18">
    <source>
        <dbReference type="EnsemblMetazoa" id="ACHR002157-PA"/>
    </source>
</evidence>
<evidence type="ECO:0000256" key="9">
    <source>
        <dbReference type="ARBA" id="ARBA00023002"/>
    </source>
</evidence>
<keyword evidence="15" id="KW-0175">Coiled coil</keyword>
<evidence type="ECO:0000256" key="1">
    <source>
        <dbReference type="ARBA" id="ARBA00001971"/>
    </source>
</evidence>
<dbReference type="FunFam" id="1.10.630.10:FF:000042">
    <property type="entry name" value="Cytochrome P450"/>
    <property type="match status" value="1"/>
</dbReference>
<dbReference type="PROSITE" id="PS00086">
    <property type="entry name" value="CYTOCHROME_P450"/>
    <property type="match status" value="1"/>
</dbReference>
<organism evidence="18 19">
    <name type="scientific">Anopheles christyi</name>
    <dbReference type="NCBI Taxonomy" id="43041"/>
    <lineage>
        <taxon>Eukaryota</taxon>
        <taxon>Metazoa</taxon>
        <taxon>Ecdysozoa</taxon>
        <taxon>Arthropoda</taxon>
        <taxon>Hexapoda</taxon>
        <taxon>Insecta</taxon>
        <taxon>Pterygota</taxon>
        <taxon>Neoptera</taxon>
        <taxon>Endopterygota</taxon>
        <taxon>Diptera</taxon>
        <taxon>Nematocera</taxon>
        <taxon>Culicoidea</taxon>
        <taxon>Culicidae</taxon>
        <taxon>Anophelinae</taxon>
        <taxon>Anopheles</taxon>
    </lineage>
</organism>
<keyword evidence="19" id="KW-1185">Reference proteome</keyword>
<dbReference type="GO" id="GO:0005789">
    <property type="term" value="C:endoplasmic reticulum membrane"/>
    <property type="evidence" value="ECO:0007669"/>
    <property type="project" value="UniProtKB-SubCell"/>
</dbReference>
<evidence type="ECO:0000259" key="17">
    <source>
        <dbReference type="Pfam" id="PF00808"/>
    </source>
</evidence>
<evidence type="ECO:0000256" key="11">
    <source>
        <dbReference type="ARBA" id="ARBA00023033"/>
    </source>
</evidence>
<comment type="subcellular location">
    <subcellularLocation>
        <location evidence="3">Endoplasmic reticulum membrane</location>
        <topology evidence="3">Peripheral membrane protein</topology>
    </subcellularLocation>
    <subcellularLocation>
        <location evidence="2">Microsome membrane</location>
        <topology evidence="2">Peripheral membrane protein</topology>
    </subcellularLocation>
</comment>
<dbReference type="Pfam" id="PF00808">
    <property type="entry name" value="CBFD_NFYB_HMF"/>
    <property type="match status" value="1"/>
</dbReference>
<dbReference type="SUPFAM" id="SSF48264">
    <property type="entry name" value="Cytochrome P450"/>
    <property type="match status" value="1"/>
</dbReference>
<dbReference type="InterPro" id="IPR042044">
    <property type="entry name" value="EXOC6PINT-1/Sec15/Tip20_C_dom2"/>
</dbReference>
<dbReference type="InterPro" id="IPR001128">
    <property type="entry name" value="Cyt_P450"/>
</dbReference>
<keyword evidence="9" id="KW-0560">Oxidoreductase</keyword>
<dbReference type="CDD" id="cd11056">
    <property type="entry name" value="CYP6-like"/>
    <property type="match status" value="1"/>
</dbReference>
<keyword evidence="6 14" id="KW-0479">Metal-binding</keyword>
<keyword evidence="11" id="KW-0503">Monooxygenase</keyword>
<dbReference type="CDD" id="cd22924">
    <property type="entry name" value="HFD_CHRAC1-like"/>
    <property type="match status" value="1"/>
</dbReference>
<evidence type="ECO:0000256" key="10">
    <source>
        <dbReference type="ARBA" id="ARBA00023004"/>
    </source>
</evidence>
<keyword evidence="5 14" id="KW-0349">Heme</keyword>
<comment type="similarity">
    <text evidence="4">Belongs to the cytochrome P450 family.</text>
</comment>
<dbReference type="Pfam" id="PF04437">
    <property type="entry name" value="RINT1_TIP1"/>
    <property type="match status" value="1"/>
</dbReference>
<dbReference type="GO" id="GO:0006888">
    <property type="term" value="P:endoplasmic reticulum to Golgi vesicle-mediated transport"/>
    <property type="evidence" value="ECO:0007669"/>
    <property type="project" value="InterPro"/>
</dbReference>
<evidence type="ECO:0000313" key="19">
    <source>
        <dbReference type="Proteomes" id="UP000075881"/>
    </source>
</evidence>
<feature type="compositionally biased region" description="Acidic residues" evidence="16">
    <location>
        <begin position="585"/>
        <end position="624"/>
    </location>
</feature>
<dbReference type="GO" id="GO:0016705">
    <property type="term" value="F:oxidoreductase activity, acting on paired donors, with incorporation or reduction of molecular oxygen"/>
    <property type="evidence" value="ECO:0007669"/>
    <property type="project" value="InterPro"/>
</dbReference>
<feature type="domain" description="Transcription factor CBF/NF-Y/archaeal histone" evidence="17">
    <location>
        <begin position="499"/>
        <end position="551"/>
    </location>
</feature>
<evidence type="ECO:0000256" key="2">
    <source>
        <dbReference type="ARBA" id="ARBA00004174"/>
    </source>
</evidence>
<dbReference type="EnsemblMetazoa" id="ACHR002157-RA">
    <property type="protein sequence ID" value="ACHR002157-PA"/>
    <property type="gene ID" value="ACHR002157"/>
</dbReference>
<dbReference type="GO" id="GO:0005506">
    <property type="term" value="F:iron ion binding"/>
    <property type="evidence" value="ECO:0007669"/>
    <property type="project" value="InterPro"/>
</dbReference>
<proteinExistence type="inferred from homology"/>
<evidence type="ECO:0000256" key="15">
    <source>
        <dbReference type="SAM" id="Coils"/>
    </source>
</evidence>
<keyword evidence="7" id="KW-0256">Endoplasmic reticulum</keyword>
<reference evidence="19" key="1">
    <citation type="submission" date="2013-03" db="EMBL/GenBank/DDBJ databases">
        <title>The Genome Sequence of Anopheles christyi ACHKN1017.</title>
        <authorList>
            <consortium name="The Broad Institute Genomics Platform"/>
            <person name="Neafsey D.E."/>
            <person name="Besansky N."/>
            <person name="Walker B."/>
            <person name="Young S.K."/>
            <person name="Zeng Q."/>
            <person name="Gargeya S."/>
            <person name="Fitzgerald M."/>
            <person name="Haas B."/>
            <person name="Abouelleil A."/>
            <person name="Allen A.W."/>
            <person name="Alvarado L."/>
            <person name="Arachchi H.M."/>
            <person name="Berlin A.M."/>
            <person name="Chapman S.B."/>
            <person name="Gainer-Dewar J."/>
            <person name="Goldberg J."/>
            <person name="Griggs A."/>
            <person name="Gujja S."/>
            <person name="Hansen M."/>
            <person name="Howarth C."/>
            <person name="Imamovic A."/>
            <person name="Ireland A."/>
            <person name="Larimer J."/>
            <person name="McCowan C."/>
            <person name="Murphy C."/>
            <person name="Pearson M."/>
            <person name="Poon T.W."/>
            <person name="Priest M."/>
            <person name="Roberts A."/>
            <person name="Saif S."/>
            <person name="Shea T."/>
            <person name="Sisk P."/>
            <person name="Sykes S."/>
            <person name="Wortman J."/>
            <person name="Nusbaum C."/>
            <person name="Birren B."/>
        </authorList>
    </citation>
    <scope>NUCLEOTIDE SEQUENCE [LARGE SCALE GENOMIC DNA]</scope>
    <source>
        <strain evidence="19">ACHKN1017</strain>
    </source>
</reference>
<dbReference type="SUPFAM" id="SSF47113">
    <property type="entry name" value="Histone-fold"/>
    <property type="match status" value="1"/>
</dbReference>
<protein>
    <recommendedName>
        <fullName evidence="17">Transcription factor CBF/NF-Y/archaeal histone domain-containing protein</fullName>
    </recommendedName>
</protein>
<dbReference type="InterPro" id="IPR002401">
    <property type="entry name" value="Cyt_P450_E_grp-I"/>
</dbReference>
<dbReference type="PANTHER" id="PTHR13520:SF0">
    <property type="entry name" value="RAD50-INTERACTING PROTEIN 1"/>
    <property type="match status" value="1"/>
</dbReference>
<dbReference type="Gene3D" id="1.10.20.10">
    <property type="entry name" value="Histone, subunit A"/>
    <property type="match status" value="1"/>
</dbReference>
<dbReference type="GO" id="GO:0046982">
    <property type="term" value="F:protein heterodimerization activity"/>
    <property type="evidence" value="ECO:0007669"/>
    <property type="project" value="InterPro"/>
</dbReference>
<dbReference type="PRINTS" id="PR00463">
    <property type="entry name" value="EP450I"/>
</dbReference>
<dbReference type="STRING" id="43041.A0A182JUH5"/>
<comment type="similarity">
    <text evidence="13">Belongs to the RINT1 family.</text>
</comment>
<dbReference type="GO" id="GO:0020037">
    <property type="term" value="F:heme binding"/>
    <property type="evidence" value="ECO:0007669"/>
    <property type="project" value="InterPro"/>
</dbReference>
<dbReference type="GO" id="GO:0070939">
    <property type="term" value="C:Dsl1/NZR complex"/>
    <property type="evidence" value="ECO:0007669"/>
    <property type="project" value="InterPro"/>
</dbReference>
<dbReference type="Gene3D" id="1.20.58.1420">
    <property type="entry name" value="Dsl1p vesicle tethering complex, Tip20p subunit, domain B"/>
    <property type="match status" value="1"/>
</dbReference>
<evidence type="ECO:0000256" key="13">
    <source>
        <dbReference type="ARBA" id="ARBA00061158"/>
    </source>
</evidence>
<dbReference type="GO" id="GO:0060628">
    <property type="term" value="P:regulation of ER to Golgi vesicle-mediated transport"/>
    <property type="evidence" value="ECO:0007669"/>
    <property type="project" value="TreeGrafter"/>
</dbReference>
<dbReference type="InterPro" id="IPR017972">
    <property type="entry name" value="Cyt_P450_CS"/>
</dbReference>
<evidence type="ECO:0000256" key="5">
    <source>
        <dbReference type="ARBA" id="ARBA00022617"/>
    </source>
</evidence>
<comment type="cofactor">
    <cofactor evidence="1 14">
        <name>heme</name>
        <dbReference type="ChEBI" id="CHEBI:30413"/>
    </cofactor>
</comment>
<dbReference type="InterPro" id="IPR003958">
    <property type="entry name" value="CBFA_NFYB_domain"/>
</dbReference>
<keyword evidence="8" id="KW-0492">Microsome</keyword>
<dbReference type="PROSITE" id="PS51386">
    <property type="entry name" value="RINT1_TIP20"/>
    <property type="match status" value="1"/>
</dbReference>
<dbReference type="GO" id="GO:0004497">
    <property type="term" value="F:monooxygenase activity"/>
    <property type="evidence" value="ECO:0007669"/>
    <property type="project" value="UniProtKB-KW"/>
</dbReference>
<reference evidence="18" key="2">
    <citation type="submission" date="2020-05" db="UniProtKB">
        <authorList>
            <consortium name="EnsemblMetazoa"/>
        </authorList>
    </citation>
    <scope>IDENTIFICATION</scope>
    <source>
        <strain evidence="18">ACHKN1017</strain>
    </source>
</reference>
<evidence type="ECO:0000256" key="14">
    <source>
        <dbReference type="PIRSR" id="PIRSR602401-1"/>
    </source>
</evidence>
<evidence type="ECO:0000256" key="12">
    <source>
        <dbReference type="ARBA" id="ARBA00023136"/>
    </source>
</evidence>
<dbReference type="Gene3D" id="1.20.58.670">
    <property type="entry name" value="Dsl1p vesicle tethering complex, Tip20p subunit, domain D"/>
    <property type="match status" value="1"/>
</dbReference>
<feature type="region of interest" description="Disordered" evidence="16">
    <location>
        <begin position="579"/>
        <end position="672"/>
    </location>
</feature>
<dbReference type="GO" id="GO:0006890">
    <property type="term" value="P:retrograde vesicle-mediated transport, Golgi to endoplasmic reticulum"/>
    <property type="evidence" value="ECO:0007669"/>
    <property type="project" value="InterPro"/>
</dbReference>
<dbReference type="VEuPathDB" id="VectorBase:ACHR002157"/>
<dbReference type="InterPro" id="IPR036396">
    <property type="entry name" value="Cyt_P450_sf"/>
</dbReference>
<keyword evidence="10 14" id="KW-0408">Iron</keyword>
<evidence type="ECO:0000256" key="4">
    <source>
        <dbReference type="ARBA" id="ARBA00010617"/>
    </source>
</evidence>
<name>A0A182JUH5_9DIPT</name>
<dbReference type="Proteomes" id="UP000075881">
    <property type="component" value="Unassembled WGS sequence"/>
</dbReference>
<dbReference type="Pfam" id="PF00067">
    <property type="entry name" value="p450"/>
    <property type="match status" value="1"/>
</dbReference>
<evidence type="ECO:0000256" key="3">
    <source>
        <dbReference type="ARBA" id="ARBA00004406"/>
    </source>
</evidence>
<dbReference type="InterPro" id="IPR007528">
    <property type="entry name" value="RINT1_Tip20"/>
</dbReference>
<dbReference type="FunFam" id="1.20.58.670:FF:000003">
    <property type="entry name" value="RAD50-interacting protein 1"/>
    <property type="match status" value="1"/>
</dbReference>
<accession>A0A182JUH5</accession>
<evidence type="ECO:0000256" key="8">
    <source>
        <dbReference type="ARBA" id="ARBA00022848"/>
    </source>
</evidence>
<evidence type="ECO:0000256" key="7">
    <source>
        <dbReference type="ARBA" id="ARBA00022824"/>
    </source>
</evidence>
<dbReference type="Gene3D" id="1.10.630.10">
    <property type="entry name" value="Cytochrome P450"/>
    <property type="match status" value="1"/>
</dbReference>
<dbReference type="InterPro" id="IPR009072">
    <property type="entry name" value="Histone-fold"/>
</dbReference>
<dbReference type="InterPro" id="IPR042042">
    <property type="entry name" value="Tip20p_domB"/>
</dbReference>
<dbReference type="PRINTS" id="PR00385">
    <property type="entry name" value="P450"/>
</dbReference>